<keyword evidence="3 6" id="KW-0812">Transmembrane</keyword>
<comment type="similarity">
    <text evidence="2 6">Belongs to the 4-toluene sulfonate uptake permease (TSUP) (TC 2.A.102) family.</text>
</comment>
<evidence type="ECO:0000256" key="1">
    <source>
        <dbReference type="ARBA" id="ARBA00004141"/>
    </source>
</evidence>
<evidence type="ECO:0000256" key="4">
    <source>
        <dbReference type="ARBA" id="ARBA00022989"/>
    </source>
</evidence>
<dbReference type="InterPro" id="IPR051598">
    <property type="entry name" value="TSUP/Inactive_protease-like"/>
</dbReference>
<evidence type="ECO:0000256" key="6">
    <source>
        <dbReference type="RuleBase" id="RU363041"/>
    </source>
</evidence>
<feature type="transmembrane region" description="Helical" evidence="6">
    <location>
        <begin position="74"/>
        <end position="95"/>
    </location>
</feature>
<comment type="subcellular location">
    <subcellularLocation>
        <location evidence="6">Cell membrane</location>
        <topology evidence="6">Multi-pass membrane protein</topology>
    </subcellularLocation>
    <subcellularLocation>
        <location evidence="1">Membrane</location>
        <topology evidence="1">Multi-pass membrane protein</topology>
    </subcellularLocation>
</comment>
<feature type="transmembrane region" description="Helical" evidence="6">
    <location>
        <begin position="257"/>
        <end position="277"/>
    </location>
</feature>
<dbReference type="PANTHER" id="PTHR43701:SF2">
    <property type="entry name" value="MEMBRANE TRANSPORTER PROTEIN YJNA-RELATED"/>
    <property type="match status" value="1"/>
</dbReference>
<keyword evidence="4 6" id="KW-1133">Transmembrane helix</keyword>
<protein>
    <recommendedName>
        <fullName evidence="6">Probable membrane transporter protein</fullName>
    </recommendedName>
</protein>
<dbReference type="EMBL" id="LJIX01000006">
    <property type="protein sequence ID" value="KQL17593.1"/>
    <property type="molecule type" value="Genomic_DNA"/>
</dbReference>
<dbReference type="GO" id="GO:0005886">
    <property type="term" value="C:plasma membrane"/>
    <property type="evidence" value="ECO:0007669"/>
    <property type="project" value="UniProtKB-SubCell"/>
</dbReference>
<dbReference type="PANTHER" id="PTHR43701">
    <property type="entry name" value="MEMBRANE TRANSPORTER PROTEIN MJ0441-RELATED"/>
    <property type="match status" value="1"/>
</dbReference>
<name>A0A0Q3QIK0_9BACI</name>
<evidence type="ECO:0000256" key="2">
    <source>
        <dbReference type="ARBA" id="ARBA00009142"/>
    </source>
</evidence>
<keyword evidence="8" id="KW-1185">Reference proteome</keyword>
<dbReference type="PATRIC" id="fig|1637975.4.peg.152"/>
<organism evidence="7 8">
    <name type="scientific">Cytobacillus solani</name>
    <dbReference type="NCBI Taxonomy" id="1637975"/>
    <lineage>
        <taxon>Bacteria</taxon>
        <taxon>Bacillati</taxon>
        <taxon>Bacillota</taxon>
        <taxon>Bacilli</taxon>
        <taxon>Bacillales</taxon>
        <taxon>Bacillaceae</taxon>
        <taxon>Cytobacillus</taxon>
    </lineage>
</organism>
<dbReference type="InterPro" id="IPR002781">
    <property type="entry name" value="TM_pro_TauE-like"/>
</dbReference>
<dbReference type="Pfam" id="PF01925">
    <property type="entry name" value="TauE"/>
    <property type="match status" value="1"/>
</dbReference>
<sequence>MGIFSFFLLGGCISVLAGFFGVGGGFILTPMLMLMGFSPLEAIATSLLFTIGTSLSSIIAHIRMKSILWKEGMIIGISGMAATQIAKPFVFFLEMKGWDELAIPIFYIFLLAYFALKMLKQGKRNQAKGKLPPASPSIVKMIFIGLFAGFISTTLGVGGGFIIVPLAITFLGIAPKEAVSSSMFAVLLIVMWGFLSYAFTISIDYRIGFILVAGGLIGSQIGVRLIKYYENREISLLLGVLYLATLVSVVMKLVDLSYIGLILLAVFAGIFFIRSIIKVRVKKRLWAANK</sequence>
<reference evidence="7 8" key="1">
    <citation type="submission" date="2015-09" db="EMBL/GenBank/DDBJ databases">
        <title>Genome sequencing project for genomic taxonomy and phylogenomics of Bacillus-like bacteria.</title>
        <authorList>
            <person name="Liu B."/>
            <person name="Wang J."/>
            <person name="Zhu Y."/>
            <person name="Liu G."/>
            <person name="Chen Q."/>
            <person name="Chen Z."/>
            <person name="Lan J."/>
            <person name="Che J."/>
            <person name="Ge C."/>
            <person name="Shi H."/>
            <person name="Pan Z."/>
            <person name="Liu X."/>
        </authorList>
    </citation>
    <scope>NUCLEOTIDE SEQUENCE [LARGE SCALE GENOMIC DNA]</scope>
    <source>
        <strain evidence="7 8">FJAT-18043</strain>
    </source>
</reference>
<feature type="transmembrane region" description="Helical" evidence="6">
    <location>
        <begin position="40"/>
        <end position="62"/>
    </location>
</feature>
<dbReference type="RefSeq" id="WP_053477896.1">
    <property type="nucleotide sequence ID" value="NZ_CP041305.1"/>
</dbReference>
<feature type="transmembrane region" description="Helical" evidence="6">
    <location>
        <begin position="233"/>
        <end position="251"/>
    </location>
</feature>
<dbReference type="AlphaFoldDB" id="A0A0Q3QIK0"/>
<evidence type="ECO:0000313" key="7">
    <source>
        <dbReference type="EMBL" id="KQL17593.1"/>
    </source>
</evidence>
<proteinExistence type="inferred from homology"/>
<evidence type="ECO:0000256" key="5">
    <source>
        <dbReference type="ARBA" id="ARBA00023136"/>
    </source>
</evidence>
<feature type="transmembrane region" description="Helical" evidence="6">
    <location>
        <begin position="7"/>
        <end position="28"/>
    </location>
</feature>
<feature type="transmembrane region" description="Helical" evidence="6">
    <location>
        <begin position="181"/>
        <end position="199"/>
    </location>
</feature>
<dbReference type="STRING" id="1637975.AN957_02420"/>
<keyword evidence="6" id="KW-1003">Cell membrane</keyword>
<evidence type="ECO:0000313" key="8">
    <source>
        <dbReference type="Proteomes" id="UP000050996"/>
    </source>
</evidence>
<dbReference type="Proteomes" id="UP000050996">
    <property type="component" value="Unassembled WGS sequence"/>
</dbReference>
<gene>
    <name evidence="7" type="ORF">AN957_02420</name>
</gene>
<keyword evidence="5 6" id="KW-0472">Membrane</keyword>
<comment type="caution">
    <text evidence="7">The sequence shown here is derived from an EMBL/GenBank/DDBJ whole genome shotgun (WGS) entry which is preliminary data.</text>
</comment>
<evidence type="ECO:0000256" key="3">
    <source>
        <dbReference type="ARBA" id="ARBA00022692"/>
    </source>
</evidence>
<feature type="transmembrane region" description="Helical" evidence="6">
    <location>
        <begin position="101"/>
        <end position="119"/>
    </location>
</feature>
<accession>A0A0Q3QIK0</accession>